<dbReference type="Proteomes" id="UP001206206">
    <property type="component" value="Unassembled WGS sequence"/>
</dbReference>
<accession>A0ABT1PLP6</accession>
<keyword evidence="2" id="KW-1185">Reference proteome</keyword>
<name>A0ABT1PLP6_9ACTN</name>
<evidence type="ECO:0000313" key="2">
    <source>
        <dbReference type="Proteomes" id="UP001206206"/>
    </source>
</evidence>
<gene>
    <name evidence="1" type="ORF">NON19_30575</name>
</gene>
<proteinExistence type="predicted"/>
<protein>
    <submittedName>
        <fullName evidence="1">Uncharacterized protein</fullName>
    </submittedName>
</protein>
<organism evidence="1 2">
    <name type="scientific">Streptantibioticus rubrisoli</name>
    <dbReference type="NCBI Taxonomy" id="1387313"/>
    <lineage>
        <taxon>Bacteria</taxon>
        <taxon>Bacillati</taxon>
        <taxon>Actinomycetota</taxon>
        <taxon>Actinomycetes</taxon>
        <taxon>Kitasatosporales</taxon>
        <taxon>Streptomycetaceae</taxon>
        <taxon>Streptantibioticus</taxon>
    </lineage>
</organism>
<evidence type="ECO:0000313" key="1">
    <source>
        <dbReference type="EMBL" id="MCQ4046277.1"/>
    </source>
</evidence>
<sequence>MLVFDRDYDMPGKVRKVDGKFIEIERPTGYVWRQNYLRLRRATEREARQLDAIRRLHAVRQRGL</sequence>
<comment type="caution">
    <text evidence="1">The sequence shown here is derived from an EMBL/GenBank/DDBJ whole genome shotgun (WGS) entry which is preliminary data.</text>
</comment>
<reference evidence="1 2" key="1">
    <citation type="submission" date="2022-06" db="EMBL/GenBank/DDBJ databases">
        <title>Draft genome sequence of type strain Streptomyces rubrisoli DSM 42083.</title>
        <authorList>
            <person name="Duangmal K."/>
            <person name="Klaysubun C."/>
        </authorList>
    </citation>
    <scope>NUCLEOTIDE SEQUENCE [LARGE SCALE GENOMIC DNA]</scope>
    <source>
        <strain evidence="1 2">DSM 42083</strain>
    </source>
</reference>
<dbReference type="RefSeq" id="WP_255932446.1">
    <property type="nucleotide sequence ID" value="NZ_JANFNH010000060.1"/>
</dbReference>
<dbReference type="EMBL" id="JANFNH010000060">
    <property type="protein sequence ID" value="MCQ4046277.1"/>
    <property type="molecule type" value="Genomic_DNA"/>
</dbReference>